<dbReference type="EMBL" id="GL833137">
    <property type="protein sequence ID" value="EGB06006.1"/>
    <property type="molecule type" value="Genomic_DNA"/>
</dbReference>
<keyword evidence="4" id="KW-0862">Zinc</keyword>
<keyword evidence="3" id="KW-0378">Hydrolase</keyword>
<dbReference type="GO" id="GO:0016042">
    <property type="term" value="P:lipid catabolic process"/>
    <property type="evidence" value="ECO:0007669"/>
    <property type="project" value="UniProtKB-KW"/>
</dbReference>
<dbReference type="GO" id="GO:0016298">
    <property type="term" value="F:lipase activity"/>
    <property type="evidence" value="ECO:0007669"/>
    <property type="project" value="TreeGrafter"/>
</dbReference>
<keyword evidence="1" id="KW-0479">Metal-binding</keyword>
<evidence type="ECO:0000256" key="5">
    <source>
        <dbReference type="ARBA" id="ARBA00022963"/>
    </source>
</evidence>
<dbReference type="KEGG" id="aaf:AURANDRAFT_65985"/>
<dbReference type="GO" id="GO:0008270">
    <property type="term" value="F:zinc ion binding"/>
    <property type="evidence" value="ECO:0007669"/>
    <property type="project" value="UniProtKB-KW"/>
</dbReference>
<keyword evidence="11" id="KW-1185">Reference proteome</keyword>
<evidence type="ECO:0000313" key="11">
    <source>
        <dbReference type="Proteomes" id="UP000002729"/>
    </source>
</evidence>
<proteinExistence type="predicted"/>
<dbReference type="PANTHER" id="PTHR45792:SF8">
    <property type="entry name" value="DIACYLGLYCEROL LIPASE-ALPHA"/>
    <property type="match status" value="1"/>
</dbReference>
<name>F0YFX9_AURAN</name>
<dbReference type="PANTHER" id="PTHR45792">
    <property type="entry name" value="DIACYLGLYCEROL LIPASE HOMOLOG-RELATED"/>
    <property type="match status" value="1"/>
</dbReference>
<dbReference type="Gene3D" id="3.40.50.1820">
    <property type="entry name" value="alpha/beta hydrolase"/>
    <property type="match status" value="1"/>
</dbReference>
<accession>F0YFX9</accession>
<dbReference type="Proteomes" id="UP000002729">
    <property type="component" value="Unassembled WGS sequence"/>
</dbReference>
<evidence type="ECO:0000313" key="10">
    <source>
        <dbReference type="EMBL" id="EGB06006.1"/>
    </source>
</evidence>
<keyword evidence="2 7" id="KW-0863">Zinc-finger</keyword>
<feature type="domain" description="FYVE-type" evidence="9">
    <location>
        <begin position="565"/>
        <end position="635"/>
    </location>
</feature>
<evidence type="ECO:0000259" key="9">
    <source>
        <dbReference type="PROSITE" id="PS50178"/>
    </source>
</evidence>
<dbReference type="SMART" id="SM00064">
    <property type="entry name" value="FYVE"/>
    <property type="match status" value="1"/>
</dbReference>
<dbReference type="InterPro" id="IPR013083">
    <property type="entry name" value="Znf_RING/FYVE/PHD"/>
</dbReference>
<keyword evidence="5" id="KW-0442">Lipid degradation</keyword>
<dbReference type="InterPro" id="IPR011011">
    <property type="entry name" value="Znf_FYVE_PHD"/>
</dbReference>
<evidence type="ECO:0000256" key="1">
    <source>
        <dbReference type="ARBA" id="ARBA00022723"/>
    </source>
</evidence>
<evidence type="ECO:0000256" key="3">
    <source>
        <dbReference type="ARBA" id="ARBA00022801"/>
    </source>
</evidence>
<organism evidence="11">
    <name type="scientific">Aureococcus anophagefferens</name>
    <name type="common">Harmful bloom alga</name>
    <dbReference type="NCBI Taxonomy" id="44056"/>
    <lineage>
        <taxon>Eukaryota</taxon>
        <taxon>Sar</taxon>
        <taxon>Stramenopiles</taxon>
        <taxon>Ochrophyta</taxon>
        <taxon>Pelagophyceae</taxon>
        <taxon>Pelagomonadales</taxon>
        <taxon>Pelagomonadaceae</taxon>
        <taxon>Aureococcus</taxon>
    </lineage>
</organism>
<dbReference type="OMA" id="ADDHAEC"/>
<feature type="region of interest" description="Disordered" evidence="8">
    <location>
        <begin position="475"/>
        <end position="495"/>
    </location>
</feature>
<sequence>MSARRLSWVDVADLELDDAPIPNASDSDVACTKCWARPGRILGRLSPCELCGRQFCGAHLSSAPTSTLLERATRRAPSWCDCCALEMSAKEAALRVERAVVAATIASIPNGPLPAWGGAREADDSKSKALRVLKAAGKIAEWAPGVPAAARSAVVGARNARAAGYVGLGLVLLHKELVELLGAFHAGAPGVVEGPFVIADACVQLYYAAAAVRRRRIRKPLDAVFDETAPEAAEAAIPGDVAAAIFAAAPFALVYAAAATPAEAHRLARLGDGSALVAEGAGWRLFHRRDGGGRAARVVLALRAGDDAVTCGLRSTQFEDGARACGAAVASAYGVFNEAHGAVAALLAADGAPRLLVVGHGAAGAAAGLVALQLRPLAPDRVRGVAFGAPPSCEPRLAAAAAACVVHVGLGDDVAPRFSRRAAAAALRDLAAADFHADREADARAVAARALELWPPRRRTDSRVGAIRRRLSSLGAAPEEEAKAPPPPPDDGDDVDLVVAGELVHAFRCHGRWMLSAVDRSFYDGVVWSARAVSDHYRESYHDALRACARRRAMDPPAVAPPPWETARDTCKVCENRFTWESTSDSAAQRAFDTHRCKHCGALVCDACSRGREPLFHAAIFHAARICDACRVSTSF</sequence>
<evidence type="ECO:0000256" key="7">
    <source>
        <dbReference type="PROSITE-ProRule" id="PRU00091"/>
    </source>
</evidence>
<evidence type="ECO:0000256" key="2">
    <source>
        <dbReference type="ARBA" id="ARBA00022771"/>
    </source>
</evidence>
<dbReference type="InParanoid" id="F0YFX9"/>
<dbReference type="SUPFAM" id="SSF53474">
    <property type="entry name" value="alpha/beta-Hydrolases"/>
    <property type="match status" value="1"/>
</dbReference>
<dbReference type="SUPFAM" id="SSF57903">
    <property type="entry name" value="FYVE/PHD zinc finger"/>
    <property type="match status" value="1"/>
</dbReference>
<dbReference type="InterPro" id="IPR017455">
    <property type="entry name" value="Znf_FYVE-rel"/>
</dbReference>
<dbReference type="InterPro" id="IPR000306">
    <property type="entry name" value="Znf_FYVE"/>
</dbReference>
<gene>
    <name evidence="10" type="ORF">AURANDRAFT_65985</name>
</gene>
<keyword evidence="6" id="KW-0443">Lipid metabolism</keyword>
<evidence type="ECO:0000256" key="8">
    <source>
        <dbReference type="SAM" id="MobiDB-lite"/>
    </source>
</evidence>
<evidence type="ECO:0000256" key="4">
    <source>
        <dbReference type="ARBA" id="ARBA00022833"/>
    </source>
</evidence>
<evidence type="ECO:0000256" key="6">
    <source>
        <dbReference type="ARBA" id="ARBA00023098"/>
    </source>
</evidence>
<dbReference type="InterPro" id="IPR029058">
    <property type="entry name" value="AB_hydrolase_fold"/>
</dbReference>
<protein>
    <recommendedName>
        <fullName evidence="9">FYVE-type domain-containing protein</fullName>
    </recommendedName>
</protein>
<dbReference type="PROSITE" id="PS50178">
    <property type="entry name" value="ZF_FYVE"/>
    <property type="match status" value="1"/>
</dbReference>
<dbReference type="RefSeq" id="XP_009039263.1">
    <property type="nucleotide sequence ID" value="XM_009041015.1"/>
</dbReference>
<reference evidence="10 11" key="1">
    <citation type="journal article" date="2011" name="Proc. Natl. Acad. Sci. U.S.A.">
        <title>Niche of harmful alga Aureococcus anophagefferens revealed through ecogenomics.</title>
        <authorList>
            <person name="Gobler C.J."/>
            <person name="Berry D.L."/>
            <person name="Dyhrman S.T."/>
            <person name="Wilhelm S.W."/>
            <person name="Salamov A."/>
            <person name="Lobanov A.V."/>
            <person name="Zhang Y."/>
            <person name="Collier J.L."/>
            <person name="Wurch L.L."/>
            <person name="Kustka A.B."/>
            <person name="Dill B.D."/>
            <person name="Shah M."/>
            <person name="VerBerkmoes N.C."/>
            <person name="Kuo A."/>
            <person name="Terry A."/>
            <person name="Pangilinan J."/>
            <person name="Lindquist E.A."/>
            <person name="Lucas S."/>
            <person name="Paulsen I.T."/>
            <person name="Hattenrath-Lehmann T.K."/>
            <person name="Talmage S.C."/>
            <person name="Walker E.A."/>
            <person name="Koch F."/>
            <person name="Burson A.M."/>
            <person name="Marcoval M.A."/>
            <person name="Tang Y.Z."/>
            <person name="Lecleir G.R."/>
            <person name="Coyne K.J."/>
            <person name="Berg G.M."/>
            <person name="Bertrand E.M."/>
            <person name="Saito M.A."/>
            <person name="Gladyshev V.N."/>
            <person name="Grigoriev I.V."/>
        </authorList>
    </citation>
    <scope>NUCLEOTIDE SEQUENCE [LARGE SCALE GENOMIC DNA]</scope>
    <source>
        <strain evidence="11">CCMP 1984</strain>
    </source>
</reference>
<dbReference type="GeneID" id="20225591"/>
<dbReference type="CDD" id="cd00065">
    <property type="entry name" value="FYVE_like_SF"/>
    <property type="match status" value="1"/>
</dbReference>
<dbReference type="AlphaFoldDB" id="F0YFX9"/>
<dbReference type="Gene3D" id="3.30.40.10">
    <property type="entry name" value="Zinc/RING finger domain, C3HC4 (zinc finger)"/>
    <property type="match status" value="1"/>
</dbReference>
<dbReference type="InterPro" id="IPR052214">
    <property type="entry name" value="DAG_Lipase-Related"/>
</dbReference>